<proteinExistence type="inferred from homology"/>
<comment type="caution">
    <text evidence="9">The sequence shown here is derived from an EMBL/GenBank/DDBJ whole genome shotgun (WGS) entry which is preliminary data.</text>
</comment>
<keyword evidence="10" id="KW-1185">Reference proteome</keyword>
<evidence type="ECO:0000256" key="4">
    <source>
        <dbReference type="ARBA" id="ARBA00022801"/>
    </source>
</evidence>
<name>A0ABD0YU60_9HEMI</name>
<keyword evidence="6" id="KW-0865">Zymogen</keyword>
<protein>
    <recommendedName>
        <fullName evidence="8">Peptidase C1A papain C-terminal domain-containing protein</fullName>
    </recommendedName>
</protein>
<sequence>AGENFSPDIPLSYIKQLLGKKRRTSNDAVLPERERHTIPDSSVPQQFDSRKHWPYCPSIKHIRDQGVCGSCWAVAAASTLSDRFCIASKGIIKKPLSIEELLSCCEDCGEGCNGGEDDRAWKFFETHGIVTGGDYHSKIGCQPYQIQPCEHHTTGKRPACSTLPSTKTPDCQKKCINTNYKKPFENDHYKTKVSYTIAKDVMEIKKEILLNGPVEGGFIVYEDFPVYKSGVYQHTTGKELGGHAIRIIGWGIENGTSYWLIANSWNTDWGDNGVFKMLQGVNECGIEEEITAGEPDV</sequence>
<dbReference type="Proteomes" id="UP001558652">
    <property type="component" value="Unassembled WGS sequence"/>
</dbReference>
<dbReference type="InterPro" id="IPR000668">
    <property type="entry name" value="Peptidase_C1A_C"/>
</dbReference>
<feature type="domain" description="Peptidase C1A papain C-terminal" evidence="8">
    <location>
        <begin position="43"/>
        <end position="294"/>
    </location>
</feature>
<organism evidence="9 10">
    <name type="scientific">Ranatra chinensis</name>
    <dbReference type="NCBI Taxonomy" id="642074"/>
    <lineage>
        <taxon>Eukaryota</taxon>
        <taxon>Metazoa</taxon>
        <taxon>Ecdysozoa</taxon>
        <taxon>Arthropoda</taxon>
        <taxon>Hexapoda</taxon>
        <taxon>Insecta</taxon>
        <taxon>Pterygota</taxon>
        <taxon>Neoptera</taxon>
        <taxon>Paraneoptera</taxon>
        <taxon>Hemiptera</taxon>
        <taxon>Heteroptera</taxon>
        <taxon>Panheteroptera</taxon>
        <taxon>Nepomorpha</taxon>
        <taxon>Nepidae</taxon>
        <taxon>Ranatrinae</taxon>
        <taxon>Ranatra</taxon>
    </lineage>
</organism>
<evidence type="ECO:0000256" key="5">
    <source>
        <dbReference type="ARBA" id="ARBA00022807"/>
    </source>
</evidence>
<keyword evidence="3" id="KW-0732">Signal</keyword>
<gene>
    <name evidence="9" type="ORF">AAG570_006503</name>
</gene>
<dbReference type="FunFam" id="3.90.70.10:FF:000031">
    <property type="entry name" value="Cathepsin B"/>
    <property type="match status" value="1"/>
</dbReference>
<dbReference type="GO" id="GO:0006508">
    <property type="term" value="P:proteolysis"/>
    <property type="evidence" value="ECO:0007669"/>
    <property type="project" value="UniProtKB-KW"/>
</dbReference>
<reference evidence="9 10" key="1">
    <citation type="submission" date="2024-07" db="EMBL/GenBank/DDBJ databases">
        <title>Chromosome-level genome assembly of the water stick insect Ranatra chinensis (Heteroptera: Nepidae).</title>
        <authorList>
            <person name="Liu X."/>
        </authorList>
    </citation>
    <scope>NUCLEOTIDE SEQUENCE [LARGE SCALE GENOMIC DNA]</scope>
    <source>
        <strain evidence="9">Cailab_2021Rc</strain>
        <tissue evidence="9">Muscle</tissue>
    </source>
</reference>
<dbReference type="SMART" id="SM00645">
    <property type="entry name" value="Pept_C1"/>
    <property type="match status" value="1"/>
</dbReference>
<evidence type="ECO:0000256" key="1">
    <source>
        <dbReference type="ARBA" id="ARBA00008455"/>
    </source>
</evidence>
<dbReference type="EMBL" id="JBFDAA010000002">
    <property type="protein sequence ID" value="KAL1139520.1"/>
    <property type="molecule type" value="Genomic_DNA"/>
</dbReference>
<evidence type="ECO:0000313" key="10">
    <source>
        <dbReference type="Proteomes" id="UP001558652"/>
    </source>
</evidence>
<comment type="similarity">
    <text evidence="1">Belongs to the peptidase C1 family.</text>
</comment>
<dbReference type="PROSITE" id="PS00639">
    <property type="entry name" value="THIOL_PROTEASE_HIS"/>
    <property type="match status" value="1"/>
</dbReference>
<evidence type="ECO:0000256" key="7">
    <source>
        <dbReference type="ARBA" id="ARBA00023157"/>
    </source>
</evidence>
<dbReference type="PROSITE" id="PS00139">
    <property type="entry name" value="THIOL_PROTEASE_CYS"/>
    <property type="match status" value="1"/>
</dbReference>
<evidence type="ECO:0000256" key="3">
    <source>
        <dbReference type="ARBA" id="ARBA00022729"/>
    </source>
</evidence>
<keyword evidence="5" id="KW-0788">Thiol protease</keyword>
<dbReference type="GO" id="GO:0008234">
    <property type="term" value="F:cysteine-type peptidase activity"/>
    <property type="evidence" value="ECO:0007669"/>
    <property type="project" value="UniProtKB-KW"/>
</dbReference>
<keyword evidence="2" id="KW-0645">Protease</keyword>
<dbReference type="AlphaFoldDB" id="A0ABD0YU60"/>
<feature type="non-terminal residue" evidence="9">
    <location>
        <position position="1"/>
    </location>
</feature>
<dbReference type="CDD" id="cd02620">
    <property type="entry name" value="Peptidase_C1A_CathepsinB"/>
    <property type="match status" value="1"/>
</dbReference>
<accession>A0ABD0YU60</accession>
<evidence type="ECO:0000256" key="6">
    <source>
        <dbReference type="ARBA" id="ARBA00023145"/>
    </source>
</evidence>
<dbReference type="InterPro" id="IPR000169">
    <property type="entry name" value="Pept_cys_AS"/>
</dbReference>
<keyword evidence="4" id="KW-0378">Hydrolase</keyword>
<dbReference type="InterPro" id="IPR013128">
    <property type="entry name" value="Peptidase_C1A"/>
</dbReference>
<dbReference type="SUPFAM" id="SSF54001">
    <property type="entry name" value="Cysteine proteinases"/>
    <property type="match status" value="1"/>
</dbReference>
<keyword evidence="7" id="KW-1015">Disulfide bond</keyword>
<dbReference type="Pfam" id="PF00112">
    <property type="entry name" value="Peptidase_C1"/>
    <property type="match status" value="1"/>
</dbReference>
<evidence type="ECO:0000256" key="2">
    <source>
        <dbReference type="ARBA" id="ARBA00022670"/>
    </source>
</evidence>
<dbReference type="InterPro" id="IPR038765">
    <property type="entry name" value="Papain-like_cys_pep_sf"/>
</dbReference>
<evidence type="ECO:0000313" key="9">
    <source>
        <dbReference type="EMBL" id="KAL1139520.1"/>
    </source>
</evidence>
<dbReference type="Gene3D" id="3.90.70.10">
    <property type="entry name" value="Cysteine proteinases"/>
    <property type="match status" value="1"/>
</dbReference>
<dbReference type="PANTHER" id="PTHR12411">
    <property type="entry name" value="CYSTEINE PROTEASE FAMILY C1-RELATED"/>
    <property type="match status" value="1"/>
</dbReference>
<dbReference type="PRINTS" id="PR00705">
    <property type="entry name" value="PAPAIN"/>
</dbReference>
<evidence type="ECO:0000259" key="8">
    <source>
        <dbReference type="SMART" id="SM00645"/>
    </source>
</evidence>
<dbReference type="InterPro" id="IPR025660">
    <property type="entry name" value="Pept_his_AS"/>
</dbReference>